<sequence>MGRLFWKFFIFFWLAQVTSVIGVGGAMWLRSPGMERFRAPQSSAVAAAASTLRYGGPEALRWLLREQSREPAPSVFAVDENNRDILGRPVSETMLVQANQIRGSQDNFGSAEKVAAADGHTYLLFAQPPSYPRLDGRMEPPPHDRGMLPPVMPLLAGGVVSLFFAALLAWYFSKPIRTLRAAFAAVSNGLLDVRLAPVMGSRRDELSDLGRDFDSMVQRLQQLMDGQRRVLHDVSHELRSPLARLQAAIGLARQQPERIEDSMMRIEREAVRMDTLVSELLTLSRLEAGMMGKLNEQVDLNELVSDVAEDARFEAAASGCRVEIEALSRAIVRGNAELLHRAVENVVRNAVKHSPSGGLVAIKMQKNHNQTICITVSDQGGGVPEADSYAIFEPFFRSAQTKASDGHGLGLAIAQRVIIAHQGEIYARNHPGGGLCITINLPVGLAA</sequence>
<dbReference type="InterPro" id="IPR003661">
    <property type="entry name" value="HisK_dim/P_dom"/>
</dbReference>
<dbReference type="InterPro" id="IPR005467">
    <property type="entry name" value="His_kinase_dom"/>
</dbReference>
<feature type="domain" description="HAMP" evidence="13">
    <location>
        <begin position="170"/>
        <end position="225"/>
    </location>
</feature>
<dbReference type="PANTHER" id="PTHR45436:SF15">
    <property type="entry name" value="SENSOR HISTIDINE KINASE CUSS"/>
    <property type="match status" value="1"/>
</dbReference>
<feature type="domain" description="Histidine kinase" evidence="12">
    <location>
        <begin position="233"/>
        <end position="445"/>
    </location>
</feature>
<evidence type="ECO:0000256" key="1">
    <source>
        <dbReference type="ARBA" id="ARBA00000085"/>
    </source>
</evidence>
<evidence type="ECO:0000256" key="10">
    <source>
        <dbReference type="ARBA" id="ARBA00023136"/>
    </source>
</evidence>
<evidence type="ECO:0000256" key="7">
    <source>
        <dbReference type="ARBA" id="ARBA00022777"/>
    </source>
</evidence>
<keyword evidence="10 11" id="KW-0472">Membrane</keyword>
<name>D9SHS9_GALCS</name>
<evidence type="ECO:0000256" key="8">
    <source>
        <dbReference type="ARBA" id="ARBA00022989"/>
    </source>
</evidence>
<dbReference type="PRINTS" id="PR00344">
    <property type="entry name" value="BCTRLSENSOR"/>
</dbReference>
<dbReference type="Pfam" id="PF00672">
    <property type="entry name" value="HAMP"/>
    <property type="match status" value="1"/>
</dbReference>
<dbReference type="InterPro" id="IPR050428">
    <property type="entry name" value="TCS_sensor_his_kinase"/>
</dbReference>
<organism evidence="14 15">
    <name type="scientific">Gallionella capsiferriformans (strain ES-2)</name>
    <name type="common">Gallionella ferruginea capsiferriformans (strain ES-2)</name>
    <dbReference type="NCBI Taxonomy" id="395494"/>
    <lineage>
        <taxon>Bacteria</taxon>
        <taxon>Pseudomonadati</taxon>
        <taxon>Pseudomonadota</taxon>
        <taxon>Betaproteobacteria</taxon>
        <taxon>Nitrosomonadales</taxon>
        <taxon>Gallionellaceae</taxon>
        <taxon>Gallionella</taxon>
    </lineage>
</organism>
<dbReference type="SUPFAM" id="SSF47384">
    <property type="entry name" value="Homodimeric domain of signal transducing histidine kinase"/>
    <property type="match status" value="1"/>
</dbReference>
<dbReference type="SMART" id="SM00387">
    <property type="entry name" value="HATPase_c"/>
    <property type="match status" value="1"/>
</dbReference>
<keyword evidence="5" id="KW-0808">Transferase</keyword>
<reference evidence="14 15" key="1">
    <citation type="submission" date="2010-08" db="EMBL/GenBank/DDBJ databases">
        <title>Complete sequence of Gallionella capsiferriformans ES-2.</title>
        <authorList>
            <consortium name="US DOE Joint Genome Institute"/>
            <person name="Lucas S."/>
            <person name="Copeland A."/>
            <person name="Lapidus A."/>
            <person name="Cheng J.-F."/>
            <person name="Bruce D."/>
            <person name="Goodwin L."/>
            <person name="Pitluck S."/>
            <person name="Chertkov O."/>
            <person name="Davenport K.W."/>
            <person name="Detter J.C."/>
            <person name="Han C."/>
            <person name="Tapia R."/>
            <person name="Land M."/>
            <person name="Hauser L."/>
            <person name="Chang Y.-J."/>
            <person name="Jeffries C."/>
            <person name="Kyrpides N."/>
            <person name="Ivanova N."/>
            <person name="Mikhailova N."/>
            <person name="Shelobolina E.S."/>
            <person name="Picardal F."/>
            <person name="Roden E."/>
            <person name="Emerson D."/>
            <person name="Woyke T."/>
        </authorList>
    </citation>
    <scope>NUCLEOTIDE SEQUENCE [LARGE SCALE GENOMIC DNA]</scope>
    <source>
        <strain evidence="14 15">ES-2</strain>
    </source>
</reference>
<keyword evidence="9" id="KW-0902">Two-component regulatory system</keyword>
<evidence type="ECO:0000256" key="6">
    <source>
        <dbReference type="ARBA" id="ARBA00022692"/>
    </source>
</evidence>
<dbReference type="PROSITE" id="PS50109">
    <property type="entry name" value="HIS_KIN"/>
    <property type="match status" value="1"/>
</dbReference>
<dbReference type="Gene3D" id="1.10.287.130">
    <property type="match status" value="1"/>
</dbReference>
<dbReference type="PANTHER" id="PTHR45436">
    <property type="entry name" value="SENSOR HISTIDINE KINASE YKOH"/>
    <property type="match status" value="1"/>
</dbReference>
<dbReference type="InterPro" id="IPR036097">
    <property type="entry name" value="HisK_dim/P_sf"/>
</dbReference>
<dbReference type="SMART" id="SM00304">
    <property type="entry name" value="HAMP"/>
    <property type="match status" value="1"/>
</dbReference>
<dbReference type="Pfam" id="PF02518">
    <property type="entry name" value="HATPase_c"/>
    <property type="match status" value="1"/>
</dbReference>
<feature type="transmembrane region" description="Helical" evidence="11">
    <location>
        <begin position="6"/>
        <end position="29"/>
    </location>
</feature>
<dbReference type="Gene3D" id="3.30.565.10">
    <property type="entry name" value="Histidine kinase-like ATPase, C-terminal domain"/>
    <property type="match status" value="1"/>
</dbReference>
<keyword evidence="7 14" id="KW-0418">Kinase</keyword>
<dbReference type="CDD" id="cd06225">
    <property type="entry name" value="HAMP"/>
    <property type="match status" value="1"/>
</dbReference>
<evidence type="ECO:0000256" key="2">
    <source>
        <dbReference type="ARBA" id="ARBA00004141"/>
    </source>
</evidence>
<dbReference type="GO" id="GO:0005886">
    <property type="term" value="C:plasma membrane"/>
    <property type="evidence" value="ECO:0007669"/>
    <property type="project" value="TreeGrafter"/>
</dbReference>
<dbReference type="GO" id="GO:0000155">
    <property type="term" value="F:phosphorelay sensor kinase activity"/>
    <property type="evidence" value="ECO:0007669"/>
    <property type="project" value="InterPro"/>
</dbReference>
<dbReference type="Pfam" id="PF00512">
    <property type="entry name" value="HisKA"/>
    <property type="match status" value="1"/>
</dbReference>
<dbReference type="HOGENOM" id="CLU_000445_89_27_4"/>
<dbReference type="InterPro" id="IPR004358">
    <property type="entry name" value="Sig_transdc_His_kin-like_C"/>
</dbReference>
<protein>
    <recommendedName>
        <fullName evidence="3">histidine kinase</fullName>
        <ecNumber evidence="3">2.7.13.3</ecNumber>
    </recommendedName>
</protein>
<dbReference type="EC" id="2.7.13.3" evidence="3"/>
<dbReference type="InterPro" id="IPR003594">
    <property type="entry name" value="HATPase_dom"/>
</dbReference>
<dbReference type="InterPro" id="IPR003660">
    <property type="entry name" value="HAMP_dom"/>
</dbReference>
<keyword evidence="4" id="KW-0597">Phosphoprotein</keyword>
<evidence type="ECO:0000313" key="14">
    <source>
        <dbReference type="EMBL" id="ADL56019.1"/>
    </source>
</evidence>
<dbReference type="EMBL" id="CP002159">
    <property type="protein sequence ID" value="ADL56019.1"/>
    <property type="molecule type" value="Genomic_DNA"/>
</dbReference>
<evidence type="ECO:0000256" key="5">
    <source>
        <dbReference type="ARBA" id="ARBA00022679"/>
    </source>
</evidence>
<gene>
    <name evidence="14" type="ordered locus">Galf_2013</name>
</gene>
<keyword evidence="8 11" id="KW-1133">Transmembrane helix</keyword>
<evidence type="ECO:0000259" key="13">
    <source>
        <dbReference type="PROSITE" id="PS50885"/>
    </source>
</evidence>
<dbReference type="InterPro" id="IPR041124">
    <property type="entry name" value="AbfS_sensor"/>
</dbReference>
<dbReference type="Gene3D" id="6.10.340.10">
    <property type="match status" value="1"/>
</dbReference>
<dbReference type="RefSeq" id="WP_013293951.1">
    <property type="nucleotide sequence ID" value="NC_014394.1"/>
</dbReference>
<dbReference type="AlphaFoldDB" id="D9SHS9"/>
<dbReference type="Proteomes" id="UP000001235">
    <property type="component" value="Chromosome"/>
</dbReference>
<dbReference type="OrthoDB" id="9804645at2"/>
<keyword evidence="6 11" id="KW-0812">Transmembrane</keyword>
<accession>D9SHS9</accession>
<dbReference type="eggNOG" id="COG2205">
    <property type="taxonomic scope" value="Bacteria"/>
</dbReference>
<evidence type="ECO:0000256" key="3">
    <source>
        <dbReference type="ARBA" id="ARBA00012438"/>
    </source>
</evidence>
<dbReference type="KEGG" id="gca:Galf_2013"/>
<dbReference type="Pfam" id="PF18225">
    <property type="entry name" value="AbfS_sensor"/>
    <property type="match status" value="1"/>
</dbReference>
<evidence type="ECO:0000259" key="12">
    <source>
        <dbReference type="PROSITE" id="PS50109"/>
    </source>
</evidence>
<dbReference type="CDD" id="cd00082">
    <property type="entry name" value="HisKA"/>
    <property type="match status" value="1"/>
</dbReference>
<proteinExistence type="predicted"/>
<evidence type="ECO:0000256" key="11">
    <source>
        <dbReference type="SAM" id="Phobius"/>
    </source>
</evidence>
<comment type="catalytic activity">
    <reaction evidence="1">
        <text>ATP + protein L-histidine = ADP + protein N-phospho-L-histidine.</text>
        <dbReference type="EC" id="2.7.13.3"/>
    </reaction>
</comment>
<feature type="transmembrane region" description="Helical" evidence="11">
    <location>
        <begin position="151"/>
        <end position="172"/>
    </location>
</feature>
<dbReference type="SUPFAM" id="SSF158472">
    <property type="entry name" value="HAMP domain-like"/>
    <property type="match status" value="1"/>
</dbReference>
<keyword evidence="15" id="KW-1185">Reference proteome</keyword>
<comment type="subcellular location">
    <subcellularLocation>
        <location evidence="2">Membrane</location>
        <topology evidence="2">Multi-pass membrane protein</topology>
    </subcellularLocation>
</comment>
<evidence type="ECO:0000256" key="4">
    <source>
        <dbReference type="ARBA" id="ARBA00022553"/>
    </source>
</evidence>
<dbReference type="InterPro" id="IPR036890">
    <property type="entry name" value="HATPase_C_sf"/>
</dbReference>
<dbReference type="SMART" id="SM00388">
    <property type="entry name" value="HisKA"/>
    <property type="match status" value="1"/>
</dbReference>
<evidence type="ECO:0000313" key="15">
    <source>
        <dbReference type="Proteomes" id="UP000001235"/>
    </source>
</evidence>
<evidence type="ECO:0000256" key="9">
    <source>
        <dbReference type="ARBA" id="ARBA00023012"/>
    </source>
</evidence>
<dbReference type="SUPFAM" id="SSF55874">
    <property type="entry name" value="ATPase domain of HSP90 chaperone/DNA topoisomerase II/histidine kinase"/>
    <property type="match status" value="1"/>
</dbReference>
<dbReference type="eggNOG" id="COG2770">
    <property type="taxonomic scope" value="Bacteria"/>
</dbReference>
<dbReference type="STRING" id="395494.Galf_2013"/>
<dbReference type="PROSITE" id="PS50885">
    <property type="entry name" value="HAMP"/>
    <property type="match status" value="1"/>
</dbReference>